<keyword evidence="4" id="KW-1185">Reference proteome</keyword>
<dbReference type="GO" id="GO:0004672">
    <property type="term" value="F:protein kinase activity"/>
    <property type="evidence" value="ECO:0007669"/>
    <property type="project" value="InterPro"/>
</dbReference>
<dbReference type="EMBL" id="GL988043">
    <property type="protein sequence ID" value="EGS19804.1"/>
    <property type="molecule type" value="Genomic_DNA"/>
</dbReference>
<feature type="region of interest" description="Disordered" evidence="1">
    <location>
        <begin position="734"/>
        <end position="772"/>
    </location>
</feature>
<dbReference type="AlphaFoldDB" id="G0SAN2"/>
<dbReference type="PROSITE" id="PS50011">
    <property type="entry name" value="PROTEIN_KINASE_DOM"/>
    <property type="match status" value="1"/>
</dbReference>
<dbReference type="InterPro" id="IPR000719">
    <property type="entry name" value="Prot_kinase_dom"/>
</dbReference>
<organism evidence="4">
    <name type="scientific">Chaetomium thermophilum (strain DSM 1495 / CBS 144.50 / IMI 039719)</name>
    <name type="common">Thermochaetoides thermophila</name>
    <dbReference type="NCBI Taxonomy" id="759272"/>
    <lineage>
        <taxon>Eukaryota</taxon>
        <taxon>Fungi</taxon>
        <taxon>Dikarya</taxon>
        <taxon>Ascomycota</taxon>
        <taxon>Pezizomycotina</taxon>
        <taxon>Sordariomycetes</taxon>
        <taxon>Sordariomycetidae</taxon>
        <taxon>Sordariales</taxon>
        <taxon>Chaetomiaceae</taxon>
        <taxon>Thermochaetoides</taxon>
    </lineage>
</organism>
<feature type="compositionally biased region" description="Polar residues" evidence="1">
    <location>
        <begin position="786"/>
        <end position="800"/>
    </location>
</feature>
<feature type="compositionally biased region" description="Low complexity" evidence="1">
    <location>
        <begin position="887"/>
        <end position="901"/>
    </location>
</feature>
<accession>G0SAN2</accession>
<dbReference type="OrthoDB" id="79687at2759"/>
<feature type="domain" description="Protein kinase" evidence="2">
    <location>
        <begin position="1"/>
        <end position="350"/>
    </location>
</feature>
<dbReference type="GO" id="GO:0005524">
    <property type="term" value="F:ATP binding"/>
    <property type="evidence" value="ECO:0007669"/>
    <property type="project" value="InterPro"/>
</dbReference>
<reference evidence="3 4" key="1">
    <citation type="journal article" date="2011" name="Cell">
        <title>Insight into structure and assembly of the nuclear pore complex by utilizing the genome of a eukaryotic thermophile.</title>
        <authorList>
            <person name="Amlacher S."/>
            <person name="Sarges P."/>
            <person name="Flemming D."/>
            <person name="van Noort V."/>
            <person name="Kunze R."/>
            <person name="Devos D.P."/>
            <person name="Arumugam M."/>
            <person name="Bork P."/>
            <person name="Hurt E."/>
        </authorList>
    </citation>
    <scope>NUCLEOTIDE SEQUENCE [LARGE SCALE GENOMIC DNA]</scope>
    <source>
        <strain evidence="4">DSM 1495 / CBS 144.50 / IMI 039719</strain>
    </source>
</reference>
<evidence type="ECO:0000259" key="2">
    <source>
        <dbReference type="PROSITE" id="PS50011"/>
    </source>
</evidence>
<proteinExistence type="predicted"/>
<name>G0SAN2_CHATD</name>
<feature type="region of interest" description="Disordered" evidence="1">
    <location>
        <begin position="692"/>
        <end position="719"/>
    </location>
</feature>
<feature type="compositionally biased region" description="Low complexity" evidence="1">
    <location>
        <begin position="994"/>
        <end position="1019"/>
    </location>
</feature>
<feature type="region of interest" description="Disordered" evidence="1">
    <location>
        <begin position="994"/>
        <end position="1030"/>
    </location>
</feature>
<feature type="compositionally biased region" description="Low complexity" evidence="1">
    <location>
        <begin position="744"/>
        <end position="765"/>
    </location>
</feature>
<dbReference type="InterPro" id="IPR011989">
    <property type="entry name" value="ARM-like"/>
</dbReference>
<gene>
    <name evidence="3" type="ORF">CTHT_0042880</name>
</gene>
<dbReference type="Pfam" id="PF00069">
    <property type="entry name" value="Pkinase"/>
    <property type="match status" value="1"/>
</dbReference>
<dbReference type="SMART" id="SM00220">
    <property type="entry name" value="S_TKc"/>
    <property type="match status" value="1"/>
</dbReference>
<feature type="region of interest" description="Disordered" evidence="1">
    <location>
        <begin position="130"/>
        <end position="154"/>
    </location>
</feature>
<dbReference type="InterPro" id="IPR011009">
    <property type="entry name" value="Kinase-like_dom_sf"/>
</dbReference>
<evidence type="ECO:0000313" key="4">
    <source>
        <dbReference type="Proteomes" id="UP000008066"/>
    </source>
</evidence>
<dbReference type="Gene3D" id="1.25.10.10">
    <property type="entry name" value="Leucine-rich Repeat Variant"/>
    <property type="match status" value="1"/>
</dbReference>
<feature type="compositionally biased region" description="Polar residues" evidence="1">
    <location>
        <begin position="694"/>
        <end position="705"/>
    </location>
</feature>
<evidence type="ECO:0000313" key="3">
    <source>
        <dbReference type="EMBL" id="EGS19804.1"/>
    </source>
</evidence>
<feature type="region of interest" description="Disordered" evidence="1">
    <location>
        <begin position="786"/>
        <end position="831"/>
    </location>
</feature>
<evidence type="ECO:0000256" key="1">
    <source>
        <dbReference type="SAM" id="MobiDB-lite"/>
    </source>
</evidence>
<dbReference type="InterPro" id="IPR051177">
    <property type="entry name" value="CIK-Related_Protein"/>
</dbReference>
<dbReference type="SUPFAM" id="SSF48371">
    <property type="entry name" value="ARM repeat"/>
    <property type="match status" value="1"/>
</dbReference>
<dbReference type="InterPro" id="IPR016024">
    <property type="entry name" value="ARM-type_fold"/>
</dbReference>
<dbReference type="SUPFAM" id="SSF56112">
    <property type="entry name" value="Protein kinase-like (PK-like)"/>
    <property type="match status" value="1"/>
</dbReference>
<dbReference type="OMA" id="MAHKCIP"/>
<feature type="compositionally biased region" description="Polar residues" evidence="1">
    <location>
        <begin position="734"/>
        <end position="743"/>
    </location>
</feature>
<protein>
    <recommendedName>
        <fullName evidence="2">Protein kinase domain-containing protein</fullName>
    </recommendedName>
</protein>
<feature type="region of interest" description="Disordered" evidence="1">
    <location>
        <begin position="866"/>
        <end position="917"/>
    </location>
</feature>
<dbReference type="Proteomes" id="UP000008066">
    <property type="component" value="Unassembled WGS sequence"/>
</dbReference>
<dbReference type="RefSeq" id="XP_006694689.1">
    <property type="nucleotide sequence ID" value="XM_006694626.1"/>
</dbReference>
<feature type="compositionally biased region" description="Low complexity" evidence="1">
    <location>
        <begin position="808"/>
        <end position="829"/>
    </location>
</feature>
<dbReference type="eggNOG" id="KOG2137">
    <property type="taxonomic scope" value="Eukaryota"/>
</dbReference>
<dbReference type="Gene3D" id="3.30.200.20">
    <property type="entry name" value="Phosphorylase Kinase, domain 1"/>
    <property type="match status" value="1"/>
</dbReference>
<dbReference type="PANTHER" id="PTHR12984">
    <property type="entry name" value="SCY1-RELATED S/T PROTEIN KINASE-LIKE"/>
    <property type="match status" value="1"/>
</dbReference>
<dbReference type="KEGG" id="cthr:CTHT_0042880"/>
<dbReference type="GeneID" id="18258326"/>
<dbReference type="HOGENOM" id="CLU_008724_1_0_1"/>
<dbReference type="Gene3D" id="1.10.510.10">
    <property type="entry name" value="Transferase(Phosphotransferase) domain 1"/>
    <property type="match status" value="1"/>
</dbReference>
<sequence length="1030" mass="109514">MFANALKTFAASNISANYSISSNLTAVAGPWKIYPAKNKKTGKECSVFVFDKKGLLDAHRAGLRGAEAAEAKRAAEVVVERLKKEALALARLRHPGILEVVEPVEETRGGGLQFVAEAVTASLSGLLQEKDDQERGGTTGRASRYVTEEPDGTRRRREIEIDELEIQKGLLQISKALEFLHENAGLVHGNLTPDAILVNAKSDWKLAGLAFCSPADSSNAHSSSIPPINLREALRHVPSLPRSVQLNLDYTSPDFVLDNNITPAADMFSMGLLCIALYNSPHRSPIECHGSLTSYQRIFQSSSSIPNSSNNFLSSRKLPKELANHLLPRLITRRPAQRMNATEFQQSEFFNNTLVATIRFLDTFPAKTMADKTKFLRGLVNVLPSFPKSVMEKKILPALLEELKDKELISLILHNVFKIISLLPSGRRAFGDKVRPALKEIFVTNVKHEPGKEREKDPARDAGLMVVIEQLGVIGENCNGKEYKDDILPIIFSALDSGTPSLVDAALQSVPNILPQLDFSTIKNELFPVIATIFSRTNSLAIKIRGLQAFVTLCGGSNDPGDDGLDGLSPQNKKATSSTALDKFTMQEKIVPLIRNIKTKEPAVMMAALKVLRVVGRIADADFVAIDILPILWTMALGPLLNLKQFQAFMELIKELSGRVEEEHSRKLAELARGDPTSPAVKDDFMSFGPPATVGSQLDANGTSETDFESLVKGSSGAGAGANPLDVGLESLASPTGSVSSKRSTPAPTFSWSTAPAAAAPASSTQKGAFRSVTPDLSHIQPIAPATTQFSQPLQPTSVGSTEPKPPTSTFSSSFSTVTTQPSTTGSTSIDWSAATKTSASNIWSTPSTTSTTTNTLASSLGSLSLNPQAHQKTGTSSFSLPPPPGSTTTTTGTARSGLSSFSLAPPPGSNLNKKPSASSFGGLGSLNASATGSGLNSLNSLNSLKNLSTSTSTSTGMGMGMGMISSSNSGFGTTMAGGMSLSMQPLQPMNVSGGSSMMGMGMDSGFGQSHGQQQQQSQKTGLDKYESLL</sequence>
<dbReference type="PANTHER" id="PTHR12984:SF6">
    <property type="entry name" value="SCY1-LIKE PROTEIN 2"/>
    <property type="match status" value="1"/>
</dbReference>
<dbReference type="CDD" id="cd14011">
    <property type="entry name" value="PK_SCY1_like"/>
    <property type="match status" value="1"/>
</dbReference>